<evidence type="ECO:0000259" key="10">
    <source>
        <dbReference type="PROSITE" id="PS50023"/>
    </source>
</evidence>
<keyword evidence="5" id="KW-0677">Repeat</keyword>
<evidence type="ECO:0000256" key="9">
    <source>
        <dbReference type="PROSITE-ProRule" id="PRU00125"/>
    </source>
</evidence>
<evidence type="ECO:0000256" key="8">
    <source>
        <dbReference type="ARBA" id="ARBA00023038"/>
    </source>
</evidence>
<dbReference type="GO" id="GO:0051371">
    <property type="term" value="F:muscle alpha-actinin binding"/>
    <property type="evidence" value="ECO:0007669"/>
    <property type="project" value="TreeGrafter"/>
</dbReference>
<dbReference type="PANTHER" id="PTHR24214">
    <property type="entry name" value="PDZ AND LIM DOMAIN PROTEIN ZASP"/>
    <property type="match status" value="1"/>
</dbReference>
<dbReference type="GO" id="GO:0005912">
    <property type="term" value="C:adherens junction"/>
    <property type="evidence" value="ECO:0007669"/>
    <property type="project" value="TreeGrafter"/>
</dbReference>
<evidence type="ECO:0000313" key="12">
    <source>
        <dbReference type="Proteomes" id="UP001458880"/>
    </source>
</evidence>
<dbReference type="PANTHER" id="PTHR24214:SF38">
    <property type="entry name" value="PDZ AND LIM DOMAIN PROTEIN ZASP-RELATED"/>
    <property type="match status" value="1"/>
</dbReference>
<evidence type="ECO:0000256" key="1">
    <source>
        <dbReference type="ARBA" id="ARBA00004282"/>
    </source>
</evidence>
<evidence type="ECO:0000256" key="2">
    <source>
        <dbReference type="ARBA" id="ARBA00004496"/>
    </source>
</evidence>
<keyword evidence="6 9" id="KW-0862">Zinc</keyword>
<evidence type="ECO:0000313" key="11">
    <source>
        <dbReference type="EMBL" id="KAK9739334.1"/>
    </source>
</evidence>
<dbReference type="GO" id="GO:0007507">
    <property type="term" value="P:heart development"/>
    <property type="evidence" value="ECO:0007669"/>
    <property type="project" value="TreeGrafter"/>
</dbReference>
<dbReference type="GO" id="GO:0061061">
    <property type="term" value="P:muscle structure development"/>
    <property type="evidence" value="ECO:0007669"/>
    <property type="project" value="TreeGrafter"/>
</dbReference>
<proteinExistence type="predicted"/>
<dbReference type="SUPFAM" id="SSF57716">
    <property type="entry name" value="Glucocorticoid receptor-like (DNA-binding domain)"/>
    <property type="match status" value="2"/>
</dbReference>
<protein>
    <submittedName>
        <fullName evidence="11">LIM domain</fullName>
    </submittedName>
</protein>
<evidence type="ECO:0000256" key="7">
    <source>
        <dbReference type="ARBA" id="ARBA00022949"/>
    </source>
</evidence>
<comment type="subcellular location">
    <subcellularLocation>
        <location evidence="1">Cell junction</location>
    </subcellularLocation>
    <subcellularLocation>
        <location evidence="2">Cytoplasm</location>
    </subcellularLocation>
</comment>
<dbReference type="PROSITE" id="PS00478">
    <property type="entry name" value="LIM_DOMAIN_1"/>
    <property type="match status" value="1"/>
</dbReference>
<dbReference type="FunFam" id="2.10.110.10:FF:000008">
    <property type="entry name" value="Paxillin isoform 1"/>
    <property type="match status" value="1"/>
</dbReference>
<evidence type="ECO:0000256" key="4">
    <source>
        <dbReference type="ARBA" id="ARBA00022723"/>
    </source>
</evidence>
<comment type="caution">
    <text evidence="11">The sequence shown here is derived from an EMBL/GenBank/DDBJ whole genome shotgun (WGS) entry which is preliminary data.</text>
</comment>
<dbReference type="EMBL" id="JASPKY010000076">
    <property type="protein sequence ID" value="KAK9739334.1"/>
    <property type="molecule type" value="Genomic_DNA"/>
</dbReference>
<dbReference type="GO" id="GO:0030036">
    <property type="term" value="P:actin cytoskeleton organization"/>
    <property type="evidence" value="ECO:0007669"/>
    <property type="project" value="TreeGrafter"/>
</dbReference>
<accession>A0AAW1LY40</accession>
<gene>
    <name evidence="11" type="ORF">QE152_g9126</name>
</gene>
<reference evidence="11 12" key="1">
    <citation type="journal article" date="2024" name="BMC Genomics">
        <title>De novo assembly and annotation of Popillia japonica's genome with initial clues to its potential as an invasive pest.</title>
        <authorList>
            <person name="Cucini C."/>
            <person name="Boschi S."/>
            <person name="Funari R."/>
            <person name="Cardaioli E."/>
            <person name="Iannotti N."/>
            <person name="Marturano G."/>
            <person name="Paoli F."/>
            <person name="Bruttini M."/>
            <person name="Carapelli A."/>
            <person name="Frati F."/>
            <person name="Nardi F."/>
        </authorList>
    </citation>
    <scope>NUCLEOTIDE SEQUENCE [LARGE SCALE GENOMIC DNA]</scope>
    <source>
        <strain evidence="11">DMR45628</strain>
    </source>
</reference>
<sequence length="125" mass="14089">MVICFTCNKRIEGQVLTALDKTYHPEHFVCEKCKKPICDNKFRTHDGRAYCEEDYNRMFVAQCFGCGQSISGKFISALGHDWHEEHFLCSCASKTTSQANKCKSAISAKVFSVSSDNEPICEKCS</sequence>
<dbReference type="SMART" id="SM00132">
    <property type="entry name" value="LIM"/>
    <property type="match status" value="2"/>
</dbReference>
<dbReference type="InterPro" id="IPR050604">
    <property type="entry name" value="PDZ-LIM_domain"/>
</dbReference>
<keyword evidence="12" id="KW-1185">Reference proteome</keyword>
<dbReference type="GO" id="GO:0001725">
    <property type="term" value="C:stress fiber"/>
    <property type="evidence" value="ECO:0007669"/>
    <property type="project" value="TreeGrafter"/>
</dbReference>
<dbReference type="GO" id="GO:0046872">
    <property type="term" value="F:metal ion binding"/>
    <property type="evidence" value="ECO:0007669"/>
    <property type="project" value="UniProtKB-KW"/>
</dbReference>
<name>A0AAW1LY40_POPJA</name>
<keyword evidence="4 9" id="KW-0479">Metal-binding</keyword>
<dbReference type="PROSITE" id="PS50023">
    <property type="entry name" value="LIM_DOMAIN_2"/>
    <property type="match status" value="1"/>
</dbReference>
<organism evidence="11 12">
    <name type="scientific">Popillia japonica</name>
    <name type="common">Japanese beetle</name>
    <dbReference type="NCBI Taxonomy" id="7064"/>
    <lineage>
        <taxon>Eukaryota</taxon>
        <taxon>Metazoa</taxon>
        <taxon>Ecdysozoa</taxon>
        <taxon>Arthropoda</taxon>
        <taxon>Hexapoda</taxon>
        <taxon>Insecta</taxon>
        <taxon>Pterygota</taxon>
        <taxon>Neoptera</taxon>
        <taxon>Endopterygota</taxon>
        <taxon>Coleoptera</taxon>
        <taxon>Polyphaga</taxon>
        <taxon>Scarabaeiformia</taxon>
        <taxon>Scarabaeidae</taxon>
        <taxon>Rutelinae</taxon>
        <taxon>Popillia</taxon>
    </lineage>
</organism>
<dbReference type="AlphaFoldDB" id="A0AAW1LY40"/>
<dbReference type="GO" id="GO:0030018">
    <property type="term" value="C:Z disc"/>
    <property type="evidence" value="ECO:0007669"/>
    <property type="project" value="TreeGrafter"/>
</dbReference>
<keyword evidence="8 9" id="KW-0440">LIM domain</keyword>
<evidence type="ECO:0000256" key="3">
    <source>
        <dbReference type="ARBA" id="ARBA00022490"/>
    </source>
</evidence>
<dbReference type="Pfam" id="PF00412">
    <property type="entry name" value="LIM"/>
    <property type="match status" value="2"/>
</dbReference>
<dbReference type="GO" id="GO:0031941">
    <property type="term" value="C:filamentous actin"/>
    <property type="evidence" value="ECO:0007669"/>
    <property type="project" value="TreeGrafter"/>
</dbReference>
<evidence type="ECO:0000256" key="6">
    <source>
        <dbReference type="ARBA" id="ARBA00022833"/>
    </source>
</evidence>
<dbReference type="InterPro" id="IPR001781">
    <property type="entry name" value="Znf_LIM"/>
</dbReference>
<dbReference type="Proteomes" id="UP001458880">
    <property type="component" value="Unassembled WGS sequence"/>
</dbReference>
<dbReference type="GO" id="GO:0003779">
    <property type="term" value="F:actin binding"/>
    <property type="evidence" value="ECO:0007669"/>
    <property type="project" value="TreeGrafter"/>
</dbReference>
<evidence type="ECO:0000256" key="5">
    <source>
        <dbReference type="ARBA" id="ARBA00022737"/>
    </source>
</evidence>
<feature type="domain" description="LIM zinc-binding" evidence="10">
    <location>
        <begin position="2"/>
        <end position="61"/>
    </location>
</feature>
<dbReference type="Gene3D" id="2.10.110.10">
    <property type="entry name" value="Cysteine Rich Protein"/>
    <property type="match status" value="2"/>
</dbReference>
<keyword evidence="3" id="KW-0963">Cytoplasm</keyword>
<keyword evidence="7" id="KW-0965">Cell junction</keyword>